<name>A0A1H3RW47_9ACTN</name>
<dbReference type="Proteomes" id="UP000199632">
    <property type="component" value="Unassembled WGS sequence"/>
</dbReference>
<sequence length="108" mass="11820">MASPDVTPVVSVADLRSALDLLLTEVERQHGPDVDLAEGVYWTVSPGEAYRFDDAPPKVTVGDLVDDVESVRELLSRDPDEGVYVWHDLAHVVGVLTRLAALDLPRET</sequence>
<gene>
    <name evidence="1" type="ORF">SAMN05421684_4211</name>
</gene>
<proteinExistence type="predicted"/>
<dbReference type="EMBL" id="FNQB01000002">
    <property type="protein sequence ID" value="SDZ29089.1"/>
    <property type="molecule type" value="Genomic_DNA"/>
</dbReference>
<accession>A0A1H3RW47</accession>
<evidence type="ECO:0000313" key="2">
    <source>
        <dbReference type="Proteomes" id="UP000199632"/>
    </source>
</evidence>
<evidence type="ECO:0000313" key="1">
    <source>
        <dbReference type="EMBL" id="SDZ29089.1"/>
    </source>
</evidence>
<dbReference type="STRING" id="137265.SAMN05421684_4211"/>
<organism evidence="1 2">
    <name type="scientific">Asanoa ishikariensis</name>
    <dbReference type="NCBI Taxonomy" id="137265"/>
    <lineage>
        <taxon>Bacteria</taxon>
        <taxon>Bacillati</taxon>
        <taxon>Actinomycetota</taxon>
        <taxon>Actinomycetes</taxon>
        <taxon>Micromonosporales</taxon>
        <taxon>Micromonosporaceae</taxon>
        <taxon>Asanoa</taxon>
    </lineage>
</organism>
<dbReference type="AlphaFoldDB" id="A0A1H3RW47"/>
<keyword evidence="2" id="KW-1185">Reference proteome</keyword>
<reference evidence="2" key="1">
    <citation type="submission" date="2016-10" db="EMBL/GenBank/DDBJ databases">
        <authorList>
            <person name="Varghese N."/>
            <person name="Submissions S."/>
        </authorList>
    </citation>
    <scope>NUCLEOTIDE SEQUENCE [LARGE SCALE GENOMIC DNA]</scope>
    <source>
        <strain evidence="2">DSM 44718</strain>
    </source>
</reference>
<protein>
    <submittedName>
        <fullName evidence="1">Uncharacterized protein</fullName>
    </submittedName>
</protein>